<dbReference type="Gene3D" id="3.30.565.10">
    <property type="entry name" value="Histidine kinase-like ATPase, C-terminal domain"/>
    <property type="match status" value="1"/>
</dbReference>
<dbReference type="PANTHER" id="PTHR35526">
    <property type="entry name" value="ANTI-SIGMA-F FACTOR RSBW-RELATED"/>
    <property type="match status" value="1"/>
</dbReference>
<evidence type="ECO:0000259" key="2">
    <source>
        <dbReference type="Pfam" id="PF13581"/>
    </source>
</evidence>
<dbReference type="Proteomes" id="UP001500212">
    <property type="component" value="Unassembled WGS sequence"/>
</dbReference>
<name>A0ABP8TQP4_9ACTN</name>
<keyword evidence="1" id="KW-0418">Kinase</keyword>
<dbReference type="InterPro" id="IPR036890">
    <property type="entry name" value="HATPase_C_sf"/>
</dbReference>
<evidence type="ECO:0000313" key="3">
    <source>
        <dbReference type="EMBL" id="GAA4612359.1"/>
    </source>
</evidence>
<dbReference type="InterPro" id="IPR003594">
    <property type="entry name" value="HATPase_dom"/>
</dbReference>
<gene>
    <name evidence="3" type="ORF">GCM10023195_52890</name>
</gene>
<comment type="caution">
    <text evidence="3">The sequence shown here is derived from an EMBL/GenBank/DDBJ whole genome shotgun (WGS) entry which is preliminary data.</text>
</comment>
<dbReference type="CDD" id="cd16936">
    <property type="entry name" value="HATPase_RsbW-like"/>
    <property type="match status" value="1"/>
</dbReference>
<keyword evidence="1" id="KW-0723">Serine/threonine-protein kinase</keyword>
<dbReference type="EMBL" id="BAABHJ010000020">
    <property type="protein sequence ID" value="GAA4612359.1"/>
    <property type="molecule type" value="Genomic_DNA"/>
</dbReference>
<sequence>MGAMIVLGTLTLPGSERCVAHARRFVRDLVGEDHPAVDDAELCASELVTNAVVHTESGNGGHVTITVARDGDVLEVCVADDGAGGEMPHVRDDPFAESGRGIVIVTALAAEWGAEAERDGTTTWFRLRG</sequence>
<evidence type="ECO:0000256" key="1">
    <source>
        <dbReference type="ARBA" id="ARBA00022527"/>
    </source>
</evidence>
<accession>A0ABP8TQP4</accession>
<dbReference type="InterPro" id="IPR050267">
    <property type="entry name" value="Anti-sigma-factor_SerPK"/>
</dbReference>
<dbReference type="RefSeq" id="WP_345359896.1">
    <property type="nucleotide sequence ID" value="NZ_BAABHJ010000020.1"/>
</dbReference>
<evidence type="ECO:0000313" key="4">
    <source>
        <dbReference type="Proteomes" id="UP001500212"/>
    </source>
</evidence>
<dbReference type="Pfam" id="PF13581">
    <property type="entry name" value="HATPase_c_2"/>
    <property type="match status" value="1"/>
</dbReference>
<proteinExistence type="predicted"/>
<protein>
    <recommendedName>
        <fullName evidence="2">Histidine kinase/HSP90-like ATPase domain-containing protein</fullName>
    </recommendedName>
</protein>
<keyword evidence="1" id="KW-0808">Transferase</keyword>
<keyword evidence="4" id="KW-1185">Reference proteome</keyword>
<feature type="domain" description="Histidine kinase/HSP90-like ATPase" evidence="2">
    <location>
        <begin position="18"/>
        <end position="126"/>
    </location>
</feature>
<dbReference type="SUPFAM" id="SSF55874">
    <property type="entry name" value="ATPase domain of HSP90 chaperone/DNA topoisomerase II/histidine kinase"/>
    <property type="match status" value="1"/>
</dbReference>
<organism evidence="3 4">
    <name type="scientific">Actinoallomurus liliacearum</name>
    <dbReference type="NCBI Taxonomy" id="1080073"/>
    <lineage>
        <taxon>Bacteria</taxon>
        <taxon>Bacillati</taxon>
        <taxon>Actinomycetota</taxon>
        <taxon>Actinomycetes</taxon>
        <taxon>Streptosporangiales</taxon>
        <taxon>Thermomonosporaceae</taxon>
        <taxon>Actinoallomurus</taxon>
    </lineage>
</organism>
<reference evidence="4" key="1">
    <citation type="journal article" date="2019" name="Int. J. Syst. Evol. Microbiol.">
        <title>The Global Catalogue of Microorganisms (GCM) 10K type strain sequencing project: providing services to taxonomists for standard genome sequencing and annotation.</title>
        <authorList>
            <consortium name="The Broad Institute Genomics Platform"/>
            <consortium name="The Broad Institute Genome Sequencing Center for Infectious Disease"/>
            <person name="Wu L."/>
            <person name="Ma J."/>
        </authorList>
    </citation>
    <scope>NUCLEOTIDE SEQUENCE [LARGE SCALE GENOMIC DNA]</scope>
    <source>
        <strain evidence="4">JCM 17938</strain>
    </source>
</reference>
<dbReference type="PANTHER" id="PTHR35526:SF3">
    <property type="entry name" value="ANTI-SIGMA-F FACTOR RSBW"/>
    <property type="match status" value="1"/>
</dbReference>